<evidence type="ECO:0000313" key="5">
    <source>
        <dbReference type="EMBL" id="ASD64616.1"/>
    </source>
</evidence>
<dbReference type="Gene3D" id="3.30.1360.20">
    <property type="entry name" value="Transcriptional coactivator/pterin dehydratase"/>
    <property type="match status" value="1"/>
</dbReference>
<dbReference type="InterPro" id="IPR036428">
    <property type="entry name" value="PCD_sf"/>
</dbReference>
<keyword evidence="3 4" id="KW-0456">Lyase</keyword>
<dbReference type="OrthoDB" id="5298809at2"/>
<dbReference type="GO" id="GO:0006729">
    <property type="term" value="P:tetrahydrobiopterin biosynthetic process"/>
    <property type="evidence" value="ECO:0007669"/>
    <property type="project" value="InterPro"/>
</dbReference>
<comment type="catalytic activity">
    <reaction evidence="1 4">
        <text>(4aS,6R)-4a-hydroxy-L-erythro-5,6,7,8-tetrahydrobiopterin = (6R)-L-erythro-6,7-dihydrobiopterin + H2O</text>
        <dbReference type="Rhea" id="RHEA:11920"/>
        <dbReference type="ChEBI" id="CHEBI:15377"/>
        <dbReference type="ChEBI" id="CHEBI:15642"/>
        <dbReference type="ChEBI" id="CHEBI:43120"/>
        <dbReference type="EC" id="4.2.1.96"/>
    </reaction>
</comment>
<dbReference type="InterPro" id="IPR001533">
    <property type="entry name" value="Pterin_deHydtase"/>
</dbReference>
<proteinExistence type="inferred from homology"/>
<evidence type="ECO:0000313" key="6">
    <source>
        <dbReference type="Proteomes" id="UP000197003"/>
    </source>
</evidence>
<organism evidence="5 6">
    <name type="scientific">Bdellovibrio bacteriovorus</name>
    <dbReference type="NCBI Taxonomy" id="959"/>
    <lineage>
        <taxon>Bacteria</taxon>
        <taxon>Pseudomonadati</taxon>
        <taxon>Bdellovibrionota</taxon>
        <taxon>Bdellovibrionia</taxon>
        <taxon>Bdellovibrionales</taxon>
        <taxon>Pseudobdellovibrionaceae</taxon>
        <taxon>Bdellovibrio</taxon>
    </lineage>
</organism>
<reference evidence="5 6" key="1">
    <citation type="submission" date="2017-04" db="EMBL/GenBank/DDBJ databases">
        <title>Whole genome sequence of Bdellovibrio bacteriovorus strain SSB218315.</title>
        <authorList>
            <person name="Oyedara O."/>
            <person name="Rodriguez-Perez M.A."/>
        </authorList>
    </citation>
    <scope>NUCLEOTIDE SEQUENCE [LARGE SCALE GENOMIC DNA]</scope>
    <source>
        <strain evidence="5 6">SSB218315</strain>
    </source>
</reference>
<dbReference type="SUPFAM" id="SSF55248">
    <property type="entry name" value="PCD-like"/>
    <property type="match status" value="1"/>
</dbReference>
<dbReference type="AlphaFoldDB" id="A0A1Z3NAZ3"/>
<dbReference type="GO" id="GO:0008124">
    <property type="term" value="F:4-alpha-hydroxytetrahydrobiopterin dehydratase activity"/>
    <property type="evidence" value="ECO:0007669"/>
    <property type="project" value="UniProtKB-UniRule"/>
</dbReference>
<dbReference type="PANTHER" id="PTHR12599">
    <property type="entry name" value="PTERIN-4-ALPHA-CARBINOLAMINE DEHYDRATASE"/>
    <property type="match status" value="1"/>
</dbReference>
<sequence length="120" mass="13603">MISQTELLRKKSHPVDQALAPEEIQQYLRILDGWTLQGLHIAKSFEFKNYYQTIAFVNALAFIVHNEDHHPELEVGYNRCVVKFYTHSVNEGLGGISENDFICAAKIDALAGNQFAPMSH</sequence>
<dbReference type="Pfam" id="PF01329">
    <property type="entry name" value="Pterin_4a"/>
    <property type="match status" value="1"/>
</dbReference>
<gene>
    <name evidence="5" type="ORF">B9G79_14050</name>
</gene>
<dbReference type="RefSeq" id="WP_088566072.1">
    <property type="nucleotide sequence ID" value="NZ_CP020946.1"/>
</dbReference>
<protein>
    <recommendedName>
        <fullName evidence="4">Putative pterin-4-alpha-carbinolamine dehydratase</fullName>
        <shortName evidence="4">PHS</shortName>
        <ecNumber evidence="4">4.2.1.96</ecNumber>
    </recommendedName>
    <alternativeName>
        <fullName evidence="4">4-alpha-hydroxy-tetrahydropterin dehydratase</fullName>
    </alternativeName>
    <alternativeName>
        <fullName evidence="4">Pterin carbinolamine dehydratase</fullName>
        <shortName evidence="4">PCD</shortName>
    </alternativeName>
</protein>
<dbReference type="HAMAP" id="MF_00434">
    <property type="entry name" value="Pterin_4_alpha"/>
    <property type="match status" value="1"/>
</dbReference>
<dbReference type="EC" id="4.2.1.96" evidence="4"/>
<evidence type="ECO:0000256" key="1">
    <source>
        <dbReference type="ARBA" id="ARBA00001554"/>
    </source>
</evidence>
<name>A0A1Z3NAZ3_BDEBC</name>
<dbReference type="EMBL" id="CP020946">
    <property type="protein sequence ID" value="ASD64616.1"/>
    <property type="molecule type" value="Genomic_DNA"/>
</dbReference>
<evidence type="ECO:0000256" key="2">
    <source>
        <dbReference type="ARBA" id="ARBA00006472"/>
    </source>
</evidence>
<dbReference type="Proteomes" id="UP000197003">
    <property type="component" value="Chromosome"/>
</dbReference>
<comment type="similarity">
    <text evidence="2 4">Belongs to the pterin-4-alpha-carbinolamine dehydratase family.</text>
</comment>
<evidence type="ECO:0000256" key="4">
    <source>
        <dbReference type="HAMAP-Rule" id="MF_00434"/>
    </source>
</evidence>
<dbReference type="PANTHER" id="PTHR12599:SF0">
    <property type="entry name" value="PTERIN-4-ALPHA-CARBINOLAMINE DEHYDRATASE"/>
    <property type="match status" value="1"/>
</dbReference>
<accession>A0A1Z3NAZ3</accession>
<evidence type="ECO:0000256" key="3">
    <source>
        <dbReference type="ARBA" id="ARBA00023239"/>
    </source>
</evidence>
<dbReference type="CDD" id="cd00913">
    <property type="entry name" value="PCD_DCoH_subfamily_a"/>
    <property type="match status" value="1"/>
</dbReference>